<dbReference type="Proteomes" id="UP000800096">
    <property type="component" value="Unassembled WGS sequence"/>
</dbReference>
<dbReference type="AlphaFoldDB" id="A0A6A5QNN3"/>
<keyword evidence="1" id="KW-0175">Coiled coil</keyword>
<feature type="compositionally biased region" description="Polar residues" evidence="2">
    <location>
        <begin position="373"/>
        <end position="392"/>
    </location>
</feature>
<reference evidence="3" key="1">
    <citation type="journal article" date="2020" name="Stud. Mycol.">
        <title>101 Dothideomycetes genomes: a test case for predicting lifestyles and emergence of pathogens.</title>
        <authorList>
            <person name="Haridas S."/>
            <person name="Albert R."/>
            <person name="Binder M."/>
            <person name="Bloem J."/>
            <person name="Labutti K."/>
            <person name="Salamov A."/>
            <person name="Andreopoulos B."/>
            <person name="Baker S."/>
            <person name="Barry K."/>
            <person name="Bills G."/>
            <person name="Bluhm B."/>
            <person name="Cannon C."/>
            <person name="Castanera R."/>
            <person name="Culley D."/>
            <person name="Daum C."/>
            <person name="Ezra D."/>
            <person name="Gonzalez J."/>
            <person name="Henrissat B."/>
            <person name="Kuo A."/>
            <person name="Liang C."/>
            <person name="Lipzen A."/>
            <person name="Lutzoni F."/>
            <person name="Magnuson J."/>
            <person name="Mondo S."/>
            <person name="Nolan M."/>
            <person name="Ohm R."/>
            <person name="Pangilinan J."/>
            <person name="Park H.-J."/>
            <person name="Ramirez L."/>
            <person name="Alfaro M."/>
            <person name="Sun H."/>
            <person name="Tritt A."/>
            <person name="Yoshinaga Y."/>
            <person name="Zwiers L.-H."/>
            <person name="Turgeon B."/>
            <person name="Goodwin S."/>
            <person name="Spatafora J."/>
            <person name="Crous P."/>
            <person name="Grigoriev I."/>
        </authorList>
    </citation>
    <scope>NUCLEOTIDE SEQUENCE</scope>
    <source>
        <strain evidence="3">HMLAC05119</strain>
    </source>
</reference>
<organism evidence="3 4">
    <name type="scientific">Ampelomyces quisqualis</name>
    <name type="common">Powdery mildew agent</name>
    <dbReference type="NCBI Taxonomy" id="50730"/>
    <lineage>
        <taxon>Eukaryota</taxon>
        <taxon>Fungi</taxon>
        <taxon>Dikarya</taxon>
        <taxon>Ascomycota</taxon>
        <taxon>Pezizomycotina</taxon>
        <taxon>Dothideomycetes</taxon>
        <taxon>Pleosporomycetidae</taxon>
        <taxon>Pleosporales</taxon>
        <taxon>Pleosporineae</taxon>
        <taxon>Phaeosphaeriaceae</taxon>
        <taxon>Ampelomyces</taxon>
    </lineage>
</organism>
<feature type="compositionally biased region" description="Low complexity" evidence="2">
    <location>
        <begin position="353"/>
        <end position="367"/>
    </location>
</feature>
<dbReference type="EMBL" id="ML979135">
    <property type="protein sequence ID" value="KAF1916993.1"/>
    <property type="molecule type" value="Genomic_DNA"/>
</dbReference>
<protein>
    <submittedName>
        <fullName evidence="3">Uncharacterized protein</fullName>
    </submittedName>
</protein>
<name>A0A6A5QNN3_AMPQU</name>
<feature type="coiled-coil region" evidence="1">
    <location>
        <begin position="175"/>
        <end position="260"/>
    </location>
</feature>
<evidence type="ECO:0000313" key="3">
    <source>
        <dbReference type="EMBL" id="KAF1916993.1"/>
    </source>
</evidence>
<accession>A0A6A5QNN3</accession>
<evidence type="ECO:0000256" key="1">
    <source>
        <dbReference type="SAM" id="Coils"/>
    </source>
</evidence>
<sequence length="416" mass="46414">MPQPPFHLVNEPVSGSGPRRIQFQRSPPHSQASGTCNTGTSQAPTATMTPESSCSNARSASSEGVDSDTPLTADSRPAKRKRPIAKDPNRLPRRHRRHTAGDDGVAHFQSHMNDVSGNIDDLWENMTSVAMQHTIFRNDTKNFHAMQEVQLKAHDKNIEEIWVWVKRRDGVPAKLETLKAQVNEMNTAQEQRNEQLQQEMRDMKLTFAEALKKGVAEQINKFENRIEKLEADHDVRDVATKNHQRRIEKLEEARVKIDDDFKTIKDTLPTLATTKAMTQLVKDAQDATNYECKKRNAGLESSIETKLDTTNTKLNTTNAKLETHKTSLEDFQNAVSKVLILQCVRREEPVPQAPTAPLTPASTSTISPPQPRPETQSEPQKLPNGTPSSPITAITLPMEDSSFSAHGQNSFPSPSL</sequence>
<feature type="region of interest" description="Disordered" evidence="2">
    <location>
        <begin position="1"/>
        <end position="101"/>
    </location>
</feature>
<keyword evidence="4" id="KW-1185">Reference proteome</keyword>
<feature type="compositionally biased region" description="Low complexity" evidence="2">
    <location>
        <begin position="52"/>
        <end position="62"/>
    </location>
</feature>
<feature type="compositionally biased region" description="Polar residues" evidence="2">
    <location>
        <begin position="23"/>
        <end position="51"/>
    </location>
</feature>
<evidence type="ECO:0000256" key="2">
    <source>
        <dbReference type="SAM" id="MobiDB-lite"/>
    </source>
</evidence>
<gene>
    <name evidence="3" type="ORF">BDU57DRAFT_252031</name>
</gene>
<proteinExistence type="predicted"/>
<feature type="compositionally biased region" description="Polar residues" evidence="2">
    <location>
        <begin position="401"/>
        <end position="416"/>
    </location>
</feature>
<evidence type="ECO:0000313" key="4">
    <source>
        <dbReference type="Proteomes" id="UP000800096"/>
    </source>
</evidence>
<feature type="region of interest" description="Disordered" evidence="2">
    <location>
        <begin position="350"/>
        <end position="416"/>
    </location>
</feature>